<dbReference type="InterPro" id="IPR024936">
    <property type="entry name" value="Cyclophilin-type_PPIase"/>
</dbReference>
<keyword evidence="8" id="KW-1185">Reference proteome</keyword>
<dbReference type="GO" id="GO:0003755">
    <property type="term" value="F:peptidyl-prolyl cis-trans isomerase activity"/>
    <property type="evidence" value="ECO:0007669"/>
    <property type="project" value="UniProtKB-UniRule"/>
</dbReference>
<comment type="similarity">
    <text evidence="2 5">Belongs to the cyclophilin-type PPIase family.</text>
</comment>
<comment type="catalytic activity">
    <reaction evidence="5">
        <text>[protein]-peptidylproline (omega=180) = [protein]-peptidylproline (omega=0)</text>
        <dbReference type="Rhea" id="RHEA:16237"/>
        <dbReference type="Rhea" id="RHEA-COMP:10747"/>
        <dbReference type="Rhea" id="RHEA-COMP:10748"/>
        <dbReference type="ChEBI" id="CHEBI:83833"/>
        <dbReference type="ChEBI" id="CHEBI:83834"/>
        <dbReference type="EC" id="5.2.1.8"/>
    </reaction>
</comment>
<keyword evidence="4 5" id="KW-0413">Isomerase</keyword>
<proteinExistence type="inferred from homology"/>
<dbReference type="CDD" id="cd01920">
    <property type="entry name" value="cyclophilin_EcCYP_like"/>
    <property type="match status" value="1"/>
</dbReference>
<dbReference type="InterPro" id="IPR029000">
    <property type="entry name" value="Cyclophilin-like_dom_sf"/>
</dbReference>
<dbReference type="PROSITE" id="PS50072">
    <property type="entry name" value="CSA_PPIASE_2"/>
    <property type="match status" value="1"/>
</dbReference>
<organism evidence="7 8">
    <name type="scientific">Citrifermentans bremense</name>
    <dbReference type="NCBI Taxonomy" id="60035"/>
    <lineage>
        <taxon>Bacteria</taxon>
        <taxon>Pseudomonadati</taxon>
        <taxon>Thermodesulfobacteriota</taxon>
        <taxon>Desulfuromonadia</taxon>
        <taxon>Geobacterales</taxon>
        <taxon>Geobacteraceae</taxon>
        <taxon>Citrifermentans</taxon>
    </lineage>
</organism>
<reference evidence="7 8" key="1">
    <citation type="submission" date="2020-06" db="EMBL/GenBank/DDBJ databases">
        <title>Interaction of electrochemicaly active bacteria, Geobacter bremensis R4 on different carbon anode.</title>
        <authorList>
            <person name="Meng L."/>
            <person name="Yoshida N."/>
        </authorList>
    </citation>
    <scope>NUCLEOTIDE SEQUENCE [LARGE SCALE GENOMIC DNA]</scope>
    <source>
        <strain evidence="7 8">R4</strain>
    </source>
</reference>
<dbReference type="GO" id="GO:0006457">
    <property type="term" value="P:protein folding"/>
    <property type="evidence" value="ECO:0007669"/>
    <property type="project" value="InterPro"/>
</dbReference>
<evidence type="ECO:0000256" key="4">
    <source>
        <dbReference type="ARBA" id="ARBA00023235"/>
    </source>
</evidence>
<dbReference type="EC" id="5.2.1.8" evidence="5"/>
<dbReference type="InterPro" id="IPR002130">
    <property type="entry name" value="Cyclophilin-type_PPIase_dom"/>
</dbReference>
<comment type="function">
    <text evidence="1 5">PPIases accelerate the folding of proteins. It catalyzes the cis-trans isomerization of proline imidic peptide bonds in oligopeptides.</text>
</comment>
<keyword evidence="3 5" id="KW-0697">Rotamase</keyword>
<dbReference type="KEGG" id="gbn:GEOBRER4_27870"/>
<sequence>MTEEKNPVVLMETSMGNVKIELFKDKAPISVRNFLSYVKDSYYDGTIFHRVIKNFMVQGGGLDESMQPKKTKFAIKNEATNGLKNVRGTLAMARTSVVDSATSQFFINVVDNAFLDHAGKTPDRFGYAVFAQVIEGMDVVDAIREVKTGNKAGHQDVPVEPVFINSIRLIEE</sequence>
<evidence type="ECO:0000256" key="5">
    <source>
        <dbReference type="RuleBase" id="RU363019"/>
    </source>
</evidence>
<dbReference type="RefSeq" id="WP_185242851.1">
    <property type="nucleotide sequence ID" value="NZ_AP023213.1"/>
</dbReference>
<evidence type="ECO:0000256" key="2">
    <source>
        <dbReference type="ARBA" id="ARBA00007365"/>
    </source>
</evidence>
<dbReference type="PIRSF" id="PIRSF001467">
    <property type="entry name" value="Peptidylpro_ismrse"/>
    <property type="match status" value="1"/>
</dbReference>
<dbReference type="AlphaFoldDB" id="A0A6S6M130"/>
<dbReference type="PRINTS" id="PR00153">
    <property type="entry name" value="CSAPPISMRASE"/>
</dbReference>
<dbReference type="PANTHER" id="PTHR43246">
    <property type="entry name" value="PEPTIDYL-PROLYL CIS-TRANS ISOMERASE CYP38, CHLOROPLASTIC"/>
    <property type="match status" value="1"/>
</dbReference>
<name>A0A6S6M130_9BACT</name>
<dbReference type="InterPro" id="IPR044665">
    <property type="entry name" value="E_coli_cyclophilin_A-like"/>
</dbReference>
<dbReference type="SUPFAM" id="SSF50891">
    <property type="entry name" value="Cyclophilin-like"/>
    <property type="match status" value="1"/>
</dbReference>
<dbReference type="PROSITE" id="PS00170">
    <property type="entry name" value="CSA_PPIASE_1"/>
    <property type="match status" value="1"/>
</dbReference>
<evidence type="ECO:0000313" key="8">
    <source>
        <dbReference type="Proteomes" id="UP000515472"/>
    </source>
</evidence>
<evidence type="ECO:0000256" key="3">
    <source>
        <dbReference type="ARBA" id="ARBA00023110"/>
    </source>
</evidence>
<evidence type="ECO:0000256" key="1">
    <source>
        <dbReference type="ARBA" id="ARBA00002388"/>
    </source>
</evidence>
<dbReference type="EMBL" id="AP023213">
    <property type="protein sequence ID" value="BCG48037.1"/>
    <property type="molecule type" value="Genomic_DNA"/>
</dbReference>
<accession>A0A6S6M130</accession>
<dbReference type="Proteomes" id="UP000515472">
    <property type="component" value="Chromosome"/>
</dbReference>
<dbReference type="Pfam" id="PF00160">
    <property type="entry name" value="Pro_isomerase"/>
    <property type="match status" value="1"/>
</dbReference>
<evidence type="ECO:0000259" key="6">
    <source>
        <dbReference type="PROSITE" id="PS50072"/>
    </source>
</evidence>
<dbReference type="Gene3D" id="2.40.100.10">
    <property type="entry name" value="Cyclophilin-like"/>
    <property type="match status" value="1"/>
</dbReference>
<feature type="domain" description="PPIase cyclophilin-type" evidence="6">
    <location>
        <begin position="5"/>
        <end position="169"/>
    </location>
</feature>
<protein>
    <recommendedName>
        <fullName evidence="5">Peptidyl-prolyl cis-trans isomerase</fullName>
        <shortName evidence="5">PPIase</shortName>
        <ecNumber evidence="5">5.2.1.8</ecNumber>
    </recommendedName>
</protein>
<gene>
    <name evidence="7" type="ORF">GEOBRER4_n2903</name>
</gene>
<evidence type="ECO:0000313" key="7">
    <source>
        <dbReference type="EMBL" id="BCG48037.1"/>
    </source>
</evidence>
<dbReference type="InterPro" id="IPR020892">
    <property type="entry name" value="Cyclophilin-type_PPIase_CS"/>
</dbReference>